<dbReference type="Gene3D" id="3.40.50.1820">
    <property type="entry name" value="alpha/beta hydrolase"/>
    <property type="match status" value="1"/>
</dbReference>
<evidence type="ECO:0000256" key="1">
    <source>
        <dbReference type="SAM" id="MobiDB-lite"/>
    </source>
</evidence>
<dbReference type="PANTHER" id="PTHR47523:SF1">
    <property type="entry name" value="F21O3.11 PROTEIN"/>
    <property type="match status" value="1"/>
</dbReference>
<gene>
    <name evidence="3" type="ORF">CEUSTIGMA_g2399.t1</name>
</gene>
<comment type="caution">
    <text evidence="3">The sequence shown here is derived from an EMBL/GenBank/DDBJ whole genome shotgun (WGS) entry which is preliminary data.</text>
</comment>
<dbReference type="InterPro" id="IPR002921">
    <property type="entry name" value="Fungal_lipase-type"/>
</dbReference>
<dbReference type="EMBL" id="BEGY01000010">
    <property type="protein sequence ID" value="GAX74953.1"/>
    <property type="molecule type" value="Genomic_DNA"/>
</dbReference>
<feature type="compositionally biased region" description="Low complexity" evidence="1">
    <location>
        <begin position="631"/>
        <end position="640"/>
    </location>
</feature>
<sequence length="1714" mass="183924">MVFLASTPLQGLVPPKQDDYVHLPVSHSYAPSSAPITASVTTSIDVNAEPRIAQAGKFIQPPSSHTSNGSSVTSFMPAVKKKHDEQYRTKACGLLSLNSASELQDFLASLILCECVYKKVELSQERLAGVISSYAHLFPEGWVQIESVQISLNDVPQHYLIASSGDALYVVFMGTKQPRDLVVDARILHRPVWAESVALAADDKSVPAAHGGFLQRARAINVQQLHDLASASGRRLVLCGHSLGGAVAKLATLRLLRELPEWPAPRLKCICFATPAVGNSALADLVNTAGWGSYFKTYFLPEDQIMRLASLAQSKRSGAKKKAASISSLTEATMTSHKEDVQEGCQRNISDVLAAANSGVVLTLDDADETAMEEILASVPAGVTVFDASASSCSTTCGYPITDHESRNEAKRASDGEGDIACETEMIMPGRGTKVGQATVAKRGAAVFNLGLAFALQRKRAMRAMRRLARMAQIKLPLPQVRNFHTFGDQLFIHTSGALLDSQHQSESLDAEGTKEFIISGACKSSVKSEEQVSSSRPTGMVDKREAAEKTDLTDLVKGPFRYHRMTAYRLRVLSVISTVLPETQRQTLVAAVGSFEAAGTHTRISPISSSPPVSKDRSLASSHTEALDQSSSSSKSNVSAPPPSPNLLSDELYPKMSVSLAVARLPLVWENGESFPPSHLSHLEGPLSSRKRKDDGRVPLLIEVEGRNLQFFRTVQAKLVLPGSSESELVDTEVVRILQAPERLTLPGNNYNNMSLLQSTWHQFAGSIGRYMVGPRSMVPAVGLVAPVRMVLRVWLPKEASDALVSAAVAKEASFMDLRQHAPLAGGSRERQKLPNAAATSHEQIPAGSSREEGREGVAQQQQHPVPRLSLLLRSDFQEVMTPPVAVRPYKAALLGTSAHAASLLQAALLPPPAGVAEDPRQLSRSNSRNSLMSGIHSTFTSWWSAPSSLKAGMFTPSTPLSTPSPTQSLGEETRTSHAITHKASSSHSTKMDSLLKVVPRGEEMMQRESAPDASSLTRTSIEADVSPLLNELRAASSFAPERLEACVSVQGGHDKKKMDGKDSHHSPLAFTRSAALSSLGQTSYQVGSVLLLPVSGILLVARILQQAATRMVTVQVVGGRNGLGFGCNLGNSSASSQAGAAQMLQRRPGTYASRVYQAGTLGKPISSSPVSSTSWPEVGSAAGKSRDWFHLPWHDVVPAINGGNRLTWLWPGTVWGTGRSHRLPGASAQEAVSLDVSSPLIDEGPFGDSLASLFAASICHDEEDASSVTSVTSRSSSFTSASLLSSWSAPFLPPERPPSPLSSLLLQQPSQSTAEAWPSSLMEKKKHLVVVPGRKQEVVAAPRGSSPPPPMIPNMRRSISYHGVPVVSAMSGSSRVMNRAGGSGPAAKMFAGLLLSRKKASSNMYEKDGHGALDHPSSSLQVRSKLPKQTSLPNQRLTSRCQQRTGTRQNAVISSGQLPVGSTSLSLPSCSSCLGGSVLVHNVLACVPAASPFVVLRALTAALRRQAARQRRTWWGSLLLGAMPQWQQQQQVRQPVLKPAVPLVHFYNFLRGIPLWIRQRRSQGSLTFDQDWKVLLVSASALDPLKVIQGRDFMRMVLRARAAGVALVPVLLTSHSVPEQQRDRALRALAASCGVDEAEISLVILEEAVLKGAGSILSLDRMLRSSANMAITKREVSTEEEEILQLVSCAPGAAGVRQQLQACVWYQQQAGL</sequence>
<dbReference type="InterPro" id="IPR029058">
    <property type="entry name" value="AB_hydrolase_fold"/>
</dbReference>
<protein>
    <recommendedName>
        <fullName evidence="2">Fungal lipase-type domain-containing protein</fullName>
    </recommendedName>
</protein>
<dbReference type="PANTHER" id="PTHR47523">
    <property type="entry name" value="F21O3.11 PROTEIN"/>
    <property type="match status" value="1"/>
</dbReference>
<name>A0A250WVS9_9CHLO</name>
<proteinExistence type="predicted"/>
<feature type="compositionally biased region" description="Polar residues" evidence="1">
    <location>
        <begin position="1418"/>
        <end position="1455"/>
    </location>
</feature>
<evidence type="ECO:0000313" key="3">
    <source>
        <dbReference type="EMBL" id="GAX74953.1"/>
    </source>
</evidence>
<feature type="region of interest" description="Disordered" evidence="1">
    <location>
        <begin position="1406"/>
        <end position="1455"/>
    </location>
</feature>
<dbReference type="Proteomes" id="UP000232323">
    <property type="component" value="Unassembled WGS sequence"/>
</dbReference>
<feature type="compositionally biased region" description="Polar residues" evidence="1">
    <location>
        <begin position="620"/>
        <end position="630"/>
    </location>
</feature>
<dbReference type="GO" id="GO:0006629">
    <property type="term" value="P:lipid metabolic process"/>
    <property type="evidence" value="ECO:0007669"/>
    <property type="project" value="InterPro"/>
</dbReference>
<evidence type="ECO:0000313" key="4">
    <source>
        <dbReference type="Proteomes" id="UP000232323"/>
    </source>
</evidence>
<reference evidence="3 4" key="1">
    <citation type="submission" date="2017-08" db="EMBL/GenBank/DDBJ databases">
        <title>Acidophilic green algal genome provides insights into adaptation to an acidic environment.</title>
        <authorList>
            <person name="Hirooka S."/>
            <person name="Hirose Y."/>
            <person name="Kanesaki Y."/>
            <person name="Higuchi S."/>
            <person name="Fujiwara T."/>
            <person name="Onuma R."/>
            <person name="Era A."/>
            <person name="Ohbayashi R."/>
            <person name="Uzuka A."/>
            <person name="Nozaki H."/>
            <person name="Yoshikawa H."/>
            <person name="Miyagishima S.Y."/>
        </authorList>
    </citation>
    <scope>NUCLEOTIDE SEQUENCE [LARGE SCALE GENOMIC DNA]</scope>
    <source>
        <strain evidence="3 4">NIES-2499</strain>
    </source>
</reference>
<organism evidence="3 4">
    <name type="scientific">Chlamydomonas eustigma</name>
    <dbReference type="NCBI Taxonomy" id="1157962"/>
    <lineage>
        <taxon>Eukaryota</taxon>
        <taxon>Viridiplantae</taxon>
        <taxon>Chlorophyta</taxon>
        <taxon>core chlorophytes</taxon>
        <taxon>Chlorophyceae</taxon>
        <taxon>CS clade</taxon>
        <taxon>Chlamydomonadales</taxon>
        <taxon>Chlamydomonadaceae</taxon>
        <taxon>Chlamydomonas</taxon>
    </lineage>
</organism>
<feature type="compositionally biased region" description="Low complexity" evidence="1">
    <location>
        <begin position="605"/>
        <end position="614"/>
    </location>
</feature>
<dbReference type="SUPFAM" id="SSF53474">
    <property type="entry name" value="alpha/beta-Hydrolases"/>
    <property type="match status" value="1"/>
</dbReference>
<feature type="region of interest" description="Disordered" evidence="1">
    <location>
        <begin position="825"/>
        <end position="866"/>
    </location>
</feature>
<feature type="compositionally biased region" description="Polar residues" evidence="1">
    <location>
        <begin position="978"/>
        <end position="990"/>
    </location>
</feature>
<feature type="domain" description="Fungal lipase-type" evidence="2">
    <location>
        <begin position="169"/>
        <end position="288"/>
    </location>
</feature>
<feature type="compositionally biased region" description="Low complexity" evidence="1">
    <location>
        <begin position="957"/>
        <end position="971"/>
    </location>
</feature>
<evidence type="ECO:0000259" key="2">
    <source>
        <dbReference type="Pfam" id="PF01764"/>
    </source>
</evidence>
<feature type="region of interest" description="Disordered" evidence="1">
    <location>
        <begin position="957"/>
        <end position="993"/>
    </location>
</feature>
<feature type="region of interest" description="Disordered" evidence="1">
    <location>
        <begin position="603"/>
        <end position="649"/>
    </location>
</feature>
<dbReference type="Pfam" id="PF01764">
    <property type="entry name" value="Lipase_3"/>
    <property type="match status" value="1"/>
</dbReference>
<accession>A0A250WVS9</accession>
<dbReference type="OrthoDB" id="438440at2759"/>
<keyword evidence="4" id="KW-1185">Reference proteome</keyword>
<dbReference type="CDD" id="cd00519">
    <property type="entry name" value="Lipase_3"/>
    <property type="match status" value="1"/>
</dbReference>